<reference evidence="3 5" key="2">
    <citation type="submission" date="2018-10" db="EMBL/GenBank/DDBJ databases">
        <title>Genomic Encyclopedia of Archaeal and Bacterial Type Strains, Phase II (KMG-II): from individual species to whole genera.</title>
        <authorList>
            <person name="Goeker M."/>
        </authorList>
    </citation>
    <scope>NUCLEOTIDE SEQUENCE [LARGE SCALE GENOMIC DNA]</scope>
    <source>
        <strain evidence="3 5">DSM 21886</strain>
    </source>
</reference>
<reference evidence="2 4" key="1">
    <citation type="submission" date="2017-12" db="EMBL/GenBank/DDBJ databases">
        <title>Genomic Encyclopedia of Type Strains, Phase III (KMG-III): the genomes of soil and plant-associated and newly described type strains.</title>
        <authorList>
            <person name="Whitman W."/>
        </authorList>
    </citation>
    <scope>NUCLEOTIDE SEQUENCE [LARGE SCALE GENOMIC DNA]</scope>
    <source>
        <strain evidence="2 4">IP-10</strain>
    </source>
</reference>
<evidence type="ECO:0008006" key="6">
    <source>
        <dbReference type="Google" id="ProtNLM"/>
    </source>
</evidence>
<dbReference type="EMBL" id="PJND01000007">
    <property type="protein sequence ID" value="PKW30276.1"/>
    <property type="molecule type" value="Genomic_DNA"/>
</dbReference>
<evidence type="ECO:0000313" key="3">
    <source>
        <dbReference type="EMBL" id="RLJ24614.1"/>
    </source>
</evidence>
<dbReference type="PROSITE" id="PS51257">
    <property type="entry name" value="PROKAR_LIPOPROTEIN"/>
    <property type="match status" value="1"/>
</dbReference>
<evidence type="ECO:0000313" key="2">
    <source>
        <dbReference type="EMBL" id="PKW30276.1"/>
    </source>
</evidence>
<comment type="caution">
    <text evidence="3">The sequence shown here is derived from an EMBL/GenBank/DDBJ whole genome shotgun (WGS) entry which is preliminary data.</text>
</comment>
<dbReference type="EMBL" id="RCCB01000012">
    <property type="protein sequence ID" value="RLJ24614.1"/>
    <property type="molecule type" value="Genomic_DNA"/>
</dbReference>
<evidence type="ECO:0000313" key="5">
    <source>
        <dbReference type="Proteomes" id="UP000275027"/>
    </source>
</evidence>
<feature type="chain" id="PRO_5019773141" description="Lipocalin-like domain-containing protein" evidence="1">
    <location>
        <begin position="21"/>
        <end position="142"/>
    </location>
</feature>
<accession>A0A497UDG2</accession>
<evidence type="ECO:0000313" key="4">
    <source>
        <dbReference type="Proteomes" id="UP000233767"/>
    </source>
</evidence>
<sequence>MRKSILKTAGIIAIALFGLASCSSDDSNNGPGGGGGIDAAVGTYKGTLDPLGGDAPTYFDAILIVTKVDGSHLKITPKSGEPYSNYTSKTMKVYNNSNQAIFGDGNIPEGTFSYTISSKTLLVQTRQQSATDLTYTFQGTKQ</sequence>
<keyword evidence="4" id="KW-1185">Reference proteome</keyword>
<gene>
    <name evidence="2" type="ORF">B0G92_1934</name>
    <name evidence="3" type="ORF">CLV50_2505</name>
</gene>
<name>A0A497UDG2_9FLAO</name>
<organism evidence="3 5">
    <name type="scientific">Flavobacterium lindanitolerans</name>
    <dbReference type="NCBI Taxonomy" id="428988"/>
    <lineage>
        <taxon>Bacteria</taxon>
        <taxon>Pseudomonadati</taxon>
        <taxon>Bacteroidota</taxon>
        <taxon>Flavobacteriia</taxon>
        <taxon>Flavobacteriales</taxon>
        <taxon>Flavobacteriaceae</taxon>
        <taxon>Flavobacterium</taxon>
    </lineage>
</organism>
<dbReference type="Proteomes" id="UP000275027">
    <property type="component" value="Unassembled WGS sequence"/>
</dbReference>
<dbReference type="RefSeq" id="WP_101471925.1">
    <property type="nucleotide sequence ID" value="NZ_JAVHXU010000083.1"/>
</dbReference>
<evidence type="ECO:0000256" key="1">
    <source>
        <dbReference type="SAM" id="SignalP"/>
    </source>
</evidence>
<proteinExistence type="predicted"/>
<protein>
    <recommendedName>
        <fullName evidence="6">Lipocalin-like domain-containing protein</fullName>
    </recommendedName>
</protein>
<dbReference type="Proteomes" id="UP000233767">
    <property type="component" value="Unassembled WGS sequence"/>
</dbReference>
<feature type="signal peptide" evidence="1">
    <location>
        <begin position="1"/>
        <end position="20"/>
    </location>
</feature>
<dbReference type="AlphaFoldDB" id="A0A497UDG2"/>
<keyword evidence="1" id="KW-0732">Signal</keyword>